<evidence type="ECO:0000259" key="1">
    <source>
        <dbReference type="Pfam" id="PF00534"/>
    </source>
</evidence>
<dbReference type="AlphaFoldDB" id="A0B6J3"/>
<evidence type="ECO:0000313" key="4">
    <source>
        <dbReference type="Proteomes" id="UP000000674"/>
    </source>
</evidence>
<reference evidence="3 4" key="1">
    <citation type="submission" date="2006-10" db="EMBL/GenBank/DDBJ databases">
        <title>Complete sequence of Methanosaeta thermophila PT.</title>
        <authorList>
            <consortium name="US DOE Joint Genome Institute"/>
            <person name="Copeland A."/>
            <person name="Lucas S."/>
            <person name="Lapidus A."/>
            <person name="Barry K."/>
            <person name="Detter J.C."/>
            <person name="Glavina del Rio T."/>
            <person name="Hammon N."/>
            <person name="Israni S."/>
            <person name="Pitluck S."/>
            <person name="Chain P."/>
            <person name="Malfatti S."/>
            <person name="Shin M."/>
            <person name="Vergez L."/>
            <person name="Schmutz J."/>
            <person name="Larimer F."/>
            <person name="Land M."/>
            <person name="Hauser L."/>
            <person name="Kyrpides N."/>
            <person name="Kim E."/>
            <person name="Smith K.S."/>
            <person name="Ingram-Smith C."/>
            <person name="Richardson P."/>
        </authorList>
    </citation>
    <scope>NUCLEOTIDE SEQUENCE [LARGE SCALE GENOMIC DNA]</scope>
    <source>
        <strain evidence="4">DSM 6194 / JCM 14653 / NBRC 101360 / PT</strain>
    </source>
</reference>
<protein>
    <submittedName>
        <fullName evidence="3">Glycosyl transferase, group 1</fullName>
    </submittedName>
</protein>
<dbReference type="RefSeq" id="WP_011695714.1">
    <property type="nucleotide sequence ID" value="NC_008553.1"/>
</dbReference>
<dbReference type="Pfam" id="PF13439">
    <property type="entry name" value="Glyco_transf_4"/>
    <property type="match status" value="1"/>
</dbReference>
<dbReference type="CAZy" id="GT4">
    <property type="family name" value="Glycosyltransferase Family 4"/>
</dbReference>
<dbReference type="InterPro" id="IPR028098">
    <property type="entry name" value="Glyco_trans_4-like_N"/>
</dbReference>
<proteinExistence type="predicted"/>
<keyword evidence="3" id="KW-0808">Transferase</keyword>
<dbReference type="PANTHER" id="PTHR12526">
    <property type="entry name" value="GLYCOSYLTRANSFERASE"/>
    <property type="match status" value="1"/>
</dbReference>
<organism evidence="3 4">
    <name type="scientific">Methanothrix thermoacetophila (strain DSM 6194 / JCM 14653 / NBRC 101360 / PT)</name>
    <name type="common">Methanosaeta thermophila</name>
    <dbReference type="NCBI Taxonomy" id="349307"/>
    <lineage>
        <taxon>Archaea</taxon>
        <taxon>Methanobacteriati</taxon>
        <taxon>Methanobacteriota</taxon>
        <taxon>Stenosarchaea group</taxon>
        <taxon>Methanomicrobia</taxon>
        <taxon>Methanotrichales</taxon>
        <taxon>Methanotrichaceae</taxon>
        <taxon>Methanothrix</taxon>
    </lineage>
</organism>
<dbReference type="HOGENOM" id="CLU_009583_2_2_2"/>
<dbReference type="InterPro" id="IPR001296">
    <property type="entry name" value="Glyco_trans_1"/>
</dbReference>
<gene>
    <name evidence="3" type="ordered locus">Mthe_0526</name>
</gene>
<dbReference type="Proteomes" id="UP000000674">
    <property type="component" value="Chromosome"/>
</dbReference>
<accession>A0B6J3</accession>
<dbReference type="EMBL" id="CP000477">
    <property type="protein sequence ID" value="ABK14317.1"/>
    <property type="molecule type" value="Genomic_DNA"/>
</dbReference>
<evidence type="ECO:0000313" key="3">
    <source>
        <dbReference type="EMBL" id="ABK14317.1"/>
    </source>
</evidence>
<dbReference type="GeneID" id="4462718"/>
<dbReference type="KEGG" id="mtp:Mthe_0526"/>
<feature type="domain" description="Glycosyltransferase subfamily 4-like N-terminal" evidence="2">
    <location>
        <begin position="16"/>
        <end position="181"/>
    </location>
</feature>
<dbReference type="OrthoDB" id="132546at2157"/>
<dbReference type="PANTHER" id="PTHR12526:SF630">
    <property type="entry name" value="GLYCOSYLTRANSFERASE"/>
    <property type="match status" value="1"/>
</dbReference>
<dbReference type="Gene3D" id="3.40.50.2000">
    <property type="entry name" value="Glycogen Phosphorylase B"/>
    <property type="match status" value="2"/>
</dbReference>
<dbReference type="SUPFAM" id="SSF53756">
    <property type="entry name" value="UDP-Glycosyltransferase/glycogen phosphorylase"/>
    <property type="match status" value="1"/>
</dbReference>
<keyword evidence="4" id="KW-1185">Reference proteome</keyword>
<dbReference type="STRING" id="349307.Mthe_0526"/>
<dbReference type="GO" id="GO:0016757">
    <property type="term" value="F:glycosyltransferase activity"/>
    <property type="evidence" value="ECO:0007669"/>
    <property type="project" value="InterPro"/>
</dbReference>
<dbReference type="CDD" id="cd03801">
    <property type="entry name" value="GT4_PimA-like"/>
    <property type="match status" value="1"/>
</dbReference>
<name>A0B6J3_METTP</name>
<feature type="domain" description="Glycosyl transferase family 1" evidence="1">
    <location>
        <begin position="187"/>
        <end position="341"/>
    </location>
</feature>
<dbReference type="Pfam" id="PF00534">
    <property type="entry name" value="Glycos_transf_1"/>
    <property type="match status" value="1"/>
</dbReference>
<evidence type="ECO:0000259" key="2">
    <source>
        <dbReference type="Pfam" id="PF13439"/>
    </source>
</evidence>
<sequence length="363" mass="40399">MRIAYVYDAVYPWIKGGAERRVYELSQRLARRGHDVHCYGARWWDGEREIKLGDVWHHGVCPPHPLYNKNKRSVKQALLFALGVLRNLEGGFDVIDCQEFPYLSCFSTRLRSGGASFFITWHEIWGDYWIEYLGVSGYLGMAVEKATATLTGNNIAVSEMTRRELLKLGAGSIVVPNGIDYSHIQSIRPADSEHDLVFAGRLISHKNLHMLLEAIALLSDVSLLIIGEGPEASRLHSLARSLGVDNRVRFSGFLKYEDTIALIKSSRAFVLPSTREGFGMAALEAMACGVPVVAVRHRMNAACDLLTPETGVISELSPASMADAIQAALDLSRKAGQKCREIASRYDWDVICGEIERVYAERV</sequence>